<feature type="region of interest" description="Disordered" evidence="1">
    <location>
        <begin position="589"/>
        <end position="612"/>
    </location>
</feature>
<keyword evidence="3" id="KW-1185">Reference proteome</keyword>
<evidence type="ECO:0000256" key="1">
    <source>
        <dbReference type="SAM" id="MobiDB-lite"/>
    </source>
</evidence>
<accession>A0A4Y9XS91</accession>
<dbReference type="EMBL" id="SEOQ01001340">
    <property type="protein sequence ID" value="TFY52263.1"/>
    <property type="molecule type" value="Genomic_DNA"/>
</dbReference>
<name>A0A4Y9XS91_9AGAM</name>
<feature type="compositionally biased region" description="Basic residues" evidence="1">
    <location>
        <begin position="671"/>
        <end position="696"/>
    </location>
</feature>
<comment type="caution">
    <text evidence="2">The sequence shown here is derived from an EMBL/GenBank/DDBJ whole genome shotgun (WGS) entry which is preliminary data.</text>
</comment>
<reference evidence="2 3" key="1">
    <citation type="submission" date="2019-02" db="EMBL/GenBank/DDBJ databases">
        <title>Genome sequencing of the rare red list fungi Dentipellis fragilis.</title>
        <authorList>
            <person name="Buettner E."/>
            <person name="Kellner H."/>
        </authorList>
    </citation>
    <scope>NUCLEOTIDE SEQUENCE [LARGE SCALE GENOMIC DNA]</scope>
    <source>
        <strain evidence="2 3">DSM 105465</strain>
    </source>
</reference>
<protein>
    <submittedName>
        <fullName evidence="2">Uncharacterized protein</fullName>
    </submittedName>
</protein>
<feature type="region of interest" description="Disordered" evidence="1">
    <location>
        <begin position="154"/>
        <end position="173"/>
    </location>
</feature>
<feature type="region of interest" description="Disordered" evidence="1">
    <location>
        <begin position="247"/>
        <end position="269"/>
    </location>
</feature>
<feature type="region of interest" description="Disordered" evidence="1">
    <location>
        <begin position="283"/>
        <end position="414"/>
    </location>
</feature>
<organism evidence="2 3">
    <name type="scientific">Dentipellis fragilis</name>
    <dbReference type="NCBI Taxonomy" id="205917"/>
    <lineage>
        <taxon>Eukaryota</taxon>
        <taxon>Fungi</taxon>
        <taxon>Dikarya</taxon>
        <taxon>Basidiomycota</taxon>
        <taxon>Agaricomycotina</taxon>
        <taxon>Agaricomycetes</taxon>
        <taxon>Russulales</taxon>
        <taxon>Hericiaceae</taxon>
        <taxon>Dentipellis</taxon>
    </lineage>
</organism>
<gene>
    <name evidence="2" type="ORF">EVG20_g10627</name>
</gene>
<feature type="region of interest" description="Disordered" evidence="1">
    <location>
        <begin position="215"/>
        <end position="235"/>
    </location>
</feature>
<feature type="compositionally biased region" description="Basic residues" evidence="1">
    <location>
        <begin position="366"/>
        <end position="379"/>
    </location>
</feature>
<feature type="region of interest" description="Disordered" evidence="1">
    <location>
        <begin position="671"/>
        <end position="707"/>
    </location>
</feature>
<feature type="compositionally biased region" description="Basic residues" evidence="1">
    <location>
        <begin position="304"/>
        <end position="320"/>
    </location>
</feature>
<dbReference type="AlphaFoldDB" id="A0A4Y9XS91"/>
<dbReference type="Proteomes" id="UP000298327">
    <property type="component" value="Unassembled WGS sequence"/>
</dbReference>
<evidence type="ECO:0000313" key="2">
    <source>
        <dbReference type="EMBL" id="TFY52263.1"/>
    </source>
</evidence>
<proteinExistence type="predicted"/>
<sequence length="872" mass="95130">MLDGQSNGLCGGARAVHGPRLARHTSDRRALSLSLSLPIGIRAPFAALQRPQKIQQDIPSLWAATPGPLPLGSPARQLSYAHFVASRCQLDSVTTKLPRTRAPSSSSAVAATVRLAHNTRADALSAGKFPQVEDADSRESLRPYEIQLKIVDAPCSSDSTSRSQHSHGRPHTRQVLLPTEIRESQTDASARSRRVDGSSMTLAGTCYDKRQTAIAHSSPLDRKPGMHPTPGSREAPCDPALVRARQATAARSQNSRGPRRAKFDAKQHRCAADGIRTTLRQTADKLAHPQTPARARAGPERNGHARIRAKHVTRRSHAKQHTGCGDATDGIGDALAETANTRRIDDTPPGDKSTPSRPRPPTILRQRTRRPGRRHHGATRRTDTQCLPPPARRPPHRGEYVTPSASTARHLTSRPACMRHAIRVHPCRADNVSPASLPSAFARTHPSRASAHRLHVVRVPSGSARRSARARNPRISGLLRETVSFSPTDPARRHSPQPQDYAQYLIRHPRELEIPHANVSAHVGIAADACACGPTPQSPMAAPAARRGAKIRGFWTEKCPPNDIAAGLSDPKKTGWKHRATRVKTPYYSARRSPRADSANLGRESSVQTPSWRGAFGTETKAFGTQKGRCCAAPERRNALWQRSPLAAGPRSMKFGPESGVQMAPRRRLGNTKKGRQHKLRRARAQQNTHRPHVRGHWAAPSTAHGPTLGYPMAAHAARRGAKFREFGPNFAFERHRRAAFGMHMDRLKPQQKGTGLCPAPRASHRRDALWQRAPLAAGQNPVDLGLQFSRKMDRVEDGDGEAMILPSRTQRQAVRAAATIANTARRAMLAAPSSMALTSAPSWCVRIAVRAPPIRNGVRIAASPLDVNRQC</sequence>
<evidence type="ECO:0000313" key="3">
    <source>
        <dbReference type="Proteomes" id="UP000298327"/>
    </source>
</evidence>